<accession>A0ABR8XQM5</accession>
<keyword evidence="2" id="KW-0378">Hydrolase</keyword>
<evidence type="ECO:0000313" key="2">
    <source>
        <dbReference type="EMBL" id="MBD8034179.1"/>
    </source>
</evidence>
<keyword evidence="2" id="KW-0540">Nuclease</keyword>
<dbReference type="Pfam" id="PF13391">
    <property type="entry name" value="HNH_2"/>
    <property type="match status" value="1"/>
</dbReference>
<reference evidence="2 3" key="1">
    <citation type="submission" date="2020-08" db="EMBL/GenBank/DDBJ databases">
        <title>A Genomic Blueprint of the Chicken Gut Microbiome.</title>
        <authorList>
            <person name="Gilroy R."/>
            <person name="Ravi A."/>
            <person name="Getino M."/>
            <person name="Pursley I."/>
            <person name="Horton D.L."/>
            <person name="Alikhan N.-F."/>
            <person name="Baker D."/>
            <person name="Gharbi K."/>
            <person name="Hall N."/>
            <person name="Watson M."/>
            <person name="Adriaenssens E.M."/>
            <person name="Foster-Nyarko E."/>
            <person name="Jarju S."/>
            <person name="Secka A."/>
            <person name="Antonio M."/>
            <person name="Oren A."/>
            <person name="Chaudhuri R."/>
            <person name="La Ragione R.M."/>
            <person name="Hildebrand F."/>
            <person name="Pallen M.J."/>
        </authorList>
    </citation>
    <scope>NUCLEOTIDE SEQUENCE [LARGE SCALE GENOMIC DNA]</scope>
    <source>
        <strain evidence="2 3">Sa1YVA6</strain>
    </source>
</reference>
<proteinExistence type="predicted"/>
<dbReference type="EMBL" id="JACSPW010000013">
    <property type="protein sequence ID" value="MBD8034179.1"/>
    <property type="molecule type" value="Genomic_DNA"/>
</dbReference>
<dbReference type="GO" id="GO:0004519">
    <property type="term" value="F:endonuclease activity"/>
    <property type="evidence" value="ECO:0007669"/>
    <property type="project" value="UniProtKB-KW"/>
</dbReference>
<evidence type="ECO:0000313" key="3">
    <source>
        <dbReference type="Proteomes" id="UP000600565"/>
    </source>
</evidence>
<dbReference type="InterPro" id="IPR003615">
    <property type="entry name" value="HNH_nuc"/>
</dbReference>
<feature type="domain" description="HNH nuclease" evidence="1">
    <location>
        <begin position="202"/>
        <end position="254"/>
    </location>
</feature>
<name>A0ABR8XQM5_9BACL</name>
<keyword evidence="2" id="KW-0255">Endonuclease</keyword>
<comment type="caution">
    <text evidence="2">The sequence shown here is derived from an EMBL/GenBank/DDBJ whole genome shotgun (WGS) entry which is preliminary data.</text>
</comment>
<organism evidence="2 3">
    <name type="scientific">Solibacillus merdavium</name>
    <dbReference type="NCBI Taxonomy" id="2762218"/>
    <lineage>
        <taxon>Bacteria</taxon>
        <taxon>Bacillati</taxon>
        <taxon>Bacillota</taxon>
        <taxon>Bacilli</taxon>
        <taxon>Bacillales</taxon>
        <taxon>Caryophanaceae</taxon>
        <taxon>Solibacillus</taxon>
    </lineage>
</organism>
<gene>
    <name evidence="2" type="ORF">H9632_14000</name>
</gene>
<protein>
    <submittedName>
        <fullName evidence="2">HNH endonuclease</fullName>
    </submittedName>
</protein>
<dbReference type="Proteomes" id="UP000600565">
    <property type="component" value="Unassembled WGS sequence"/>
</dbReference>
<evidence type="ECO:0000259" key="1">
    <source>
        <dbReference type="Pfam" id="PF13391"/>
    </source>
</evidence>
<dbReference type="RefSeq" id="WP_191704682.1">
    <property type="nucleotide sequence ID" value="NZ_JACSPW010000013.1"/>
</dbReference>
<keyword evidence="3" id="KW-1185">Reference proteome</keyword>
<sequence length="303" mass="34863">MNFYIVMQGRTYDEAKEKQVVWCSILDSSGQTPHSWERMKEVKKGDAIFHCVKGEIVAISIAQEDCYEGVNPLDDSGTVGNLFSADYEELMVPISVKEHFDEIQPLLPIKYSPFQHNGDGNQGFLYPCNEMFAIKLLELMSDANIYEENEEQLEFAIGLIAQKERNTLAPVLIEAEAEAKVKIRKGQEKFKKQLLPLWDDHCALCGISLPELLHASYSKPWKDATNEERLDPYNGILLCRNHDALYDNGYIAFDGTGKIHISSEIDRIDYGKYDIHEKMRVARVEENKQYFKWHKREVFRGEG</sequence>